<dbReference type="SUPFAM" id="SSF54427">
    <property type="entry name" value="NTF2-like"/>
    <property type="match status" value="1"/>
</dbReference>
<proteinExistence type="predicted"/>
<feature type="compositionally biased region" description="Low complexity" evidence="3">
    <location>
        <begin position="275"/>
        <end position="284"/>
    </location>
</feature>
<dbReference type="InterPro" id="IPR002075">
    <property type="entry name" value="NTF2_dom"/>
</dbReference>
<dbReference type="InterPro" id="IPR000504">
    <property type="entry name" value="RRM_dom"/>
</dbReference>
<dbReference type="GO" id="GO:1990904">
    <property type="term" value="C:ribonucleoprotein complex"/>
    <property type="evidence" value="ECO:0007669"/>
    <property type="project" value="TreeGrafter"/>
</dbReference>
<dbReference type="OrthoDB" id="339151at2759"/>
<evidence type="ECO:0000313" key="6">
    <source>
        <dbReference type="EMBL" id="KAF2192435.1"/>
    </source>
</evidence>
<reference evidence="6" key="1">
    <citation type="journal article" date="2020" name="Stud. Mycol.">
        <title>101 Dothideomycetes genomes: a test case for predicting lifestyles and emergence of pathogens.</title>
        <authorList>
            <person name="Haridas S."/>
            <person name="Albert R."/>
            <person name="Binder M."/>
            <person name="Bloem J."/>
            <person name="Labutti K."/>
            <person name="Salamov A."/>
            <person name="Andreopoulos B."/>
            <person name="Baker S."/>
            <person name="Barry K."/>
            <person name="Bills G."/>
            <person name="Bluhm B."/>
            <person name="Cannon C."/>
            <person name="Castanera R."/>
            <person name="Culley D."/>
            <person name="Daum C."/>
            <person name="Ezra D."/>
            <person name="Gonzalez J."/>
            <person name="Henrissat B."/>
            <person name="Kuo A."/>
            <person name="Liang C."/>
            <person name="Lipzen A."/>
            <person name="Lutzoni F."/>
            <person name="Magnuson J."/>
            <person name="Mondo S."/>
            <person name="Nolan M."/>
            <person name="Ohm R."/>
            <person name="Pangilinan J."/>
            <person name="Park H.-J."/>
            <person name="Ramirez L."/>
            <person name="Alfaro M."/>
            <person name="Sun H."/>
            <person name="Tritt A."/>
            <person name="Yoshinaga Y."/>
            <person name="Zwiers L.-H."/>
            <person name="Turgeon B."/>
            <person name="Goodwin S."/>
            <person name="Spatafora J."/>
            <person name="Crous P."/>
            <person name="Grigoriev I."/>
        </authorList>
    </citation>
    <scope>NUCLEOTIDE SEQUENCE</scope>
    <source>
        <strain evidence="6">CBS 207.26</strain>
    </source>
</reference>
<dbReference type="InterPro" id="IPR035979">
    <property type="entry name" value="RBD_domain_sf"/>
</dbReference>
<evidence type="ECO:0000313" key="7">
    <source>
        <dbReference type="Proteomes" id="UP000800200"/>
    </source>
</evidence>
<dbReference type="SMART" id="SM00360">
    <property type="entry name" value="RRM"/>
    <property type="match status" value="1"/>
</dbReference>
<dbReference type="Gene3D" id="3.30.70.330">
    <property type="match status" value="1"/>
</dbReference>
<feature type="compositionally biased region" description="Low complexity" evidence="3">
    <location>
        <begin position="206"/>
        <end position="218"/>
    </location>
</feature>
<dbReference type="Pfam" id="PF00076">
    <property type="entry name" value="RRM_1"/>
    <property type="match status" value="1"/>
</dbReference>
<dbReference type="FunFam" id="3.10.450.50:FF:000003">
    <property type="entry name" value="Nuclear transport factor 2 family protein"/>
    <property type="match status" value="1"/>
</dbReference>
<dbReference type="GO" id="GO:0003729">
    <property type="term" value="F:mRNA binding"/>
    <property type="evidence" value="ECO:0007669"/>
    <property type="project" value="TreeGrafter"/>
</dbReference>
<dbReference type="PANTHER" id="PTHR10693:SF20">
    <property type="entry name" value="AT27578P"/>
    <property type="match status" value="1"/>
</dbReference>
<dbReference type="GO" id="GO:0016579">
    <property type="term" value="P:protein deubiquitination"/>
    <property type="evidence" value="ECO:0007669"/>
    <property type="project" value="TreeGrafter"/>
</dbReference>
<evidence type="ECO:0000256" key="1">
    <source>
        <dbReference type="ARBA" id="ARBA00022884"/>
    </source>
</evidence>
<dbReference type="InterPro" id="IPR012677">
    <property type="entry name" value="Nucleotide-bd_a/b_plait_sf"/>
</dbReference>
<keyword evidence="7" id="KW-1185">Reference proteome</keyword>
<keyword evidence="1 2" id="KW-0694">RNA-binding</keyword>
<protein>
    <recommendedName>
        <fullName evidence="8">NTF2-domain-containing protein</fullName>
    </recommendedName>
</protein>
<dbReference type="GO" id="GO:0034517">
    <property type="term" value="P:ribophagy"/>
    <property type="evidence" value="ECO:0007669"/>
    <property type="project" value="TreeGrafter"/>
</dbReference>
<dbReference type="InterPro" id="IPR039539">
    <property type="entry name" value="Ras_GTPase_bind_prot"/>
</dbReference>
<dbReference type="PANTHER" id="PTHR10693">
    <property type="entry name" value="RAS GTPASE-ACTIVATING PROTEIN-BINDING PROTEIN"/>
    <property type="match status" value="1"/>
</dbReference>
<feature type="compositionally biased region" description="Polar residues" evidence="3">
    <location>
        <begin position="390"/>
        <end position="401"/>
    </location>
</feature>
<evidence type="ECO:0000256" key="3">
    <source>
        <dbReference type="SAM" id="MobiDB-lite"/>
    </source>
</evidence>
<dbReference type="CDD" id="cd00780">
    <property type="entry name" value="NTF2"/>
    <property type="match status" value="1"/>
</dbReference>
<evidence type="ECO:0008006" key="8">
    <source>
        <dbReference type="Google" id="ProtNLM"/>
    </source>
</evidence>
<feature type="compositionally biased region" description="Low complexity" evidence="3">
    <location>
        <begin position="358"/>
        <end position="380"/>
    </location>
</feature>
<feature type="domain" description="RRM" evidence="4">
    <location>
        <begin position="426"/>
        <end position="498"/>
    </location>
</feature>
<feature type="compositionally biased region" description="Gly residues" evidence="3">
    <location>
        <begin position="509"/>
        <end position="540"/>
    </location>
</feature>
<name>A0A6A6EMP9_9PEZI</name>
<evidence type="ECO:0000256" key="2">
    <source>
        <dbReference type="PROSITE-ProRule" id="PRU00176"/>
    </source>
</evidence>
<dbReference type="Proteomes" id="UP000800200">
    <property type="component" value="Unassembled WGS sequence"/>
</dbReference>
<feature type="region of interest" description="Disordered" evidence="3">
    <location>
        <begin position="186"/>
        <end position="230"/>
    </location>
</feature>
<dbReference type="AlphaFoldDB" id="A0A6A6EMP9"/>
<dbReference type="GO" id="GO:1990861">
    <property type="term" value="C:Ubp3-Bre5 deubiquitination complex"/>
    <property type="evidence" value="ECO:0007669"/>
    <property type="project" value="TreeGrafter"/>
</dbReference>
<feature type="domain" description="NTF2" evidence="5">
    <location>
        <begin position="66"/>
        <end position="181"/>
    </location>
</feature>
<feature type="region of interest" description="Disordered" evidence="3">
    <location>
        <begin position="501"/>
        <end position="547"/>
    </location>
</feature>
<dbReference type="Pfam" id="PF02136">
    <property type="entry name" value="NTF2"/>
    <property type="match status" value="1"/>
</dbReference>
<dbReference type="GO" id="GO:0005829">
    <property type="term" value="C:cytosol"/>
    <property type="evidence" value="ECO:0007669"/>
    <property type="project" value="TreeGrafter"/>
</dbReference>
<dbReference type="InterPro" id="IPR018222">
    <property type="entry name" value="Nuclear_transport_factor_2_euk"/>
</dbReference>
<dbReference type="InterPro" id="IPR032710">
    <property type="entry name" value="NTF2-like_dom_sf"/>
</dbReference>
<feature type="region of interest" description="Disordered" evidence="3">
    <location>
        <begin position="37"/>
        <end position="60"/>
    </location>
</feature>
<dbReference type="EMBL" id="ML994615">
    <property type="protein sequence ID" value="KAF2192435.1"/>
    <property type="molecule type" value="Genomic_DNA"/>
</dbReference>
<gene>
    <name evidence="6" type="ORF">K469DRAFT_716977</name>
</gene>
<organism evidence="6 7">
    <name type="scientific">Zopfia rhizophila CBS 207.26</name>
    <dbReference type="NCBI Taxonomy" id="1314779"/>
    <lineage>
        <taxon>Eukaryota</taxon>
        <taxon>Fungi</taxon>
        <taxon>Dikarya</taxon>
        <taxon>Ascomycota</taxon>
        <taxon>Pezizomycotina</taxon>
        <taxon>Dothideomycetes</taxon>
        <taxon>Dothideomycetes incertae sedis</taxon>
        <taxon>Zopfiaceae</taxon>
        <taxon>Zopfia</taxon>
    </lineage>
</organism>
<sequence length="547" mass="58122">MATAEPNVPVNGNYAPQVYDAMANNYAAANANSTLSNSSSYGATQQAATSQSSNNASTSEIPKDEVGWYFVEQYYTTLSKSPEKLYLFYNKRSQFVSGNEEDKIQVCIGQKAINDQIKELDFHDTKVRVTNVDSQGSDANIVIQVIGEISNKGQPHKRFVQTFVLAEQTNGYFVLNDIFRYLAEEPEEEEEQLQHDPAAAATGVQEPAPTAAVPEAEPLNQSSEVANSEEDLVKVDQKLEDAAKEEPTREVSPPPAAVNGTPVPEAAEVVEAEETPAAAVSTEEAPGKETPEPTIEEQVEPEKPKAPTPTPAAVTPKPAPVATPSAPPKPAAPRTWASLAASANKVATPNVPAPVSPQAPMQPKAAAPAQSQPLAVPSAQTSTPVREPSPANSQGEASGWQTAGAGHKKEQSRAQNQTPAGEAENKRAYIKNVYSQVEEGSLRNVLSKFGDIEYLDISRQKNCAFVDFKTAAGFQNAVSNNPHTVNGLEIKVEERRLRPNSFAPYQRGGPRGRGGALGGQPPRGGFPARGGRGGAVGRGGRAAAQEV</sequence>
<dbReference type="PROSITE" id="PS50102">
    <property type="entry name" value="RRM"/>
    <property type="match status" value="1"/>
</dbReference>
<accession>A0A6A6EMP9</accession>
<feature type="compositionally biased region" description="Low complexity" evidence="3">
    <location>
        <begin position="37"/>
        <end position="59"/>
    </location>
</feature>
<dbReference type="Gene3D" id="3.10.450.50">
    <property type="match status" value="1"/>
</dbReference>
<evidence type="ECO:0000259" key="5">
    <source>
        <dbReference type="PROSITE" id="PS50177"/>
    </source>
</evidence>
<dbReference type="SUPFAM" id="SSF54928">
    <property type="entry name" value="RNA-binding domain, RBD"/>
    <property type="match status" value="1"/>
</dbReference>
<feature type="region of interest" description="Disordered" evidence="3">
    <location>
        <begin position="242"/>
        <end position="427"/>
    </location>
</feature>
<evidence type="ECO:0000259" key="4">
    <source>
        <dbReference type="PROSITE" id="PS50102"/>
    </source>
</evidence>
<feature type="compositionally biased region" description="Pro residues" evidence="3">
    <location>
        <begin position="317"/>
        <end position="331"/>
    </location>
</feature>
<dbReference type="PROSITE" id="PS50177">
    <property type="entry name" value="NTF2_DOMAIN"/>
    <property type="match status" value="1"/>
</dbReference>